<gene>
    <name evidence="1" type="ORF">HNY73_005275</name>
</gene>
<reference evidence="1" key="2">
    <citation type="submission" date="2020-06" db="EMBL/GenBank/DDBJ databases">
        <authorList>
            <person name="Sheffer M."/>
        </authorList>
    </citation>
    <scope>NUCLEOTIDE SEQUENCE</scope>
</reference>
<name>A0A8T0FFZ2_ARGBR</name>
<evidence type="ECO:0000313" key="1">
    <source>
        <dbReference type="EMBL" id="KAF8790217.1"/>
    </source>
</evidence>
<keyword evidence="2" id="KW-1185">Reference proteome</keyword>
<accession>A0A8T0FFZ2</accession>
<organism evidence="1 2">
    <name type="scientific">Argiope bruennichi</name>
    <name type="common">Wasp spider</name>
    <name type="synonym">Aranea bruennichi</name>
    <dbReference type="NCBI Taxonomy" id="94029"/>
    <lineage>
        <taxon>Eukaryota</taxon>
        <taxon>Metazoa</taxon>
        <taxon>Ecdysozoa</taxon>
        <taxon>Arthropoda</taxon>
        <taxon>Chelicerata</taxon>
        <taxon>Arachnida</taxon>
        <taxon>Araneae</taxon>
        <taxon>Araneomorphae</taxon>
        <taxon>Entelegynae</taxon>
        <taxon>Araneoidea</taxon>
        <taxon>Araneidae</taxon>
        <taxon>Argiope</taxon>
    </lineage>
</organism>
<dbReference type="EMBL" id="JABXBU010000011">
    <property type="protein sequence ID" value="KAF8790217.1"/>
    <property type="molecule type" value="Genomic_DNA"/>
</dbReference>
<reference evidence="1" key="1">
    <citation type="journal article" date="2020" name="bioRxiv">
        <title>Chromosome-level reference genome of the European wasp spider Argiope bruennichi: a resource for studies on range expansion and evolutionary adaptation.</title>
        <authorList>
            <person name="Sheffer M.M."/>
            <person name="Hoppe A."/>
            <person name="Krehenwinkel H."/>
            <person name="Uhl G."/>
            <person name="Kuss A.W."/>
            <person name="Jensen L."/>
            <person name="Jensen C."/>
            <person name="Gillespie R.G."/>
            <person name="Hoff K.J."/>
            <person name="Prost S."/>
        </authorList>
    </citation>
    <scope>NUCLEOTIDE SEQUENCE</scope>
</reference>
<protein>
    <submittedName>
        <fullName evidence="1">Uncharacterized protein</fullName>
    </submittedName>
</protein>
<evidence type="ECO:0000313" key="2">
    <source>
        <dbReference type="Proteomes" id="UP000807504"/>
    </source>
</evidence>
<dbReference type="AlphaFoldDB" id="A0A8T0FFZ2"/>
<dbReference type="Proteomes" id="UP000807504">
    <property type="component" value="Unassembled WGS sequence"/>
</dbReference>
<sequence>MLQHLIENDPDLRIEFCEWALSYTRMFPVLLVPFFFRMRYIFMPIGERTNKMSSTRWMVVHIGCRTAKSLLLCRGNSWCVAGNGLSFIEENLNVTVSLDILKMTFSSQSFIKVGTSFCSSGKTEHYGIEVCQWLDQQFPGNQIRGSGPLEWPSSTPVFIPLDFLLLK</sequence>
<proteinExistence type="predicted"/>
<comment type="caution">
    <text evidence="1">The sequence shown here is derived from an EMBL/GenBank/DDBJ whole genome shotgun (WGS) entry which is preliminary data.</text>
</comment>